<keyword evidence="3" id="KW-1133">Transmembrane helix</keyword>
<comment type="subcellular location">
    <subcellularLocation>
        <location evidence="1">Secreted</location>
    </subcellularLocation>
</comment>
<dbReference type="InterPro" id="IPR045860">
    <property type="entry name" value="Snake_toxin-like_sf"/>
</dbReference>
<keyword evidence="2" id="KW-0964">Secreted</keyword>
<dbReference type="PANTHER" id="PTHR20914:SF25">
    <property type="entry name" value="PHOSPHOLIPASE A2 INHIBITOR AND LY6_PLAUR DOMAIN-CONTAINING PROTEIN"/>
    <property type="match status" value="1"/>
</dbReference>
<name>A0AAV7BBZ7_ENGPU</name>
<dbReference type="InterPro" id="IPR050918">
    <property type="entry name" value="CNF-like_PLA2_Inhibitor"/>
</dbReference>
<evidence type="ECO:0000313" key="5">
    <source>
        <dbReference type="EMBL" id="KAG8570110.1"/>
    </source>
</evidence>
<gene>
    <name evidence="5" type="ORF">GDO81_014711</name>
</gene>
<organism evidence="5 6">
    <name type="scientific">Engystomops pustulosus</name>
    <name type="common">Tungara frog</name>
    <name type="synonym">Physalaemus pustulosus</name>
    <dbReference type="NCBI Taxonomy" id="76066"/>
    <lineage>
        <taxon>Eukaryota</taxon>
        <taxon>Metazoa</taxon>
        <taxon>Chordata</taxon>
        <taxon>Craniata</taxon>
        <taxon>Vertebrata</taxon>
        <taxon>Euteleostomi</taxon>
        <taxon>Amphibia</taxon>
        <taxon>Batrachia</taxon>
        <taxon>Anura</taxon>
        <taxon>Neobatrachia</taxon>
        <taxon>Hyloidea</taxon>
        <taxon>Leptodactylidae</taxon>
        <taxon>Leiuperinae</taxon>
        <taxon>Engystomops</taxon>
    </lineage>
</organism>
<feature type="chain" id="PRO_5043731249" description="Sodefrin-like factor" evidence="4">
    <location>
        <begin position="21"/>
        <end position="231"/>
    </location>
</feature>
<evidence type="ECO:0000256" key="2">
    <source>
        <dbReference type="ARBA" id="ARBA00022525"/>
    </source>
</evidence>
<keyword evidence="4" id="KW-0732">Signal</keyword>
<dbReference type="Gene3D" id="2.10.60.10">
    <property type="entry name" value="CD59"/>
    <property type="match status" value="2"/>
</dbReference>
<dbReference type="Proteomes" id="UP000824782">
    <property type="component" value="Unassembled WGS sequence"/>
</dbReference>
<keyword evidence="3" id="KW-0812">Transmembrane</keyword>
<protein>
    <recommendedName>
        <fullName evidence="7">Sodefrin-like factor</fullName>
    </recommendedName>
</protein>
<accession>A0AAV7BBZ7</accession>
<keyword evidence="6" id="KW-1185">Reference proteome</keyword>
<dbReference type="AlphaFoldDB" id="A0AAV7BBZ7"/>
<comment type="caution">
    <text evidence="5">The sequence shown here is derived from an EMBL/GenBank/DDBJ whole genome shotgun (WGS) entry which is preliminary data.</text>
</comment>
<dbReference type="EMBL" id="WNYA01000006">
    <property type="protein sequence ID" value="KAG8570110.1"/>
    <property type="molecule type" value="Genomic_DNA"/>
</dbReference>
<evidence type="ECO:0000256" key="1">
    <source>
        <dbReference type="ARBA" id="ARBA00004613"/>
    </source>
</evidence>
<evidence type="ECO:0008006" key="7">
    <source>
        <dbReference type="Google" id="ProtNLM"/>
    </source>
</evidence>
<reference evidence="5" key="1">
    <citation type="thesis" date="2020" institute="ProQuest LLC" country="789 East Eisenhower Parkway, Ann Arbor, MI, USA">
        <title>Comparative Genomics and Chromosome Evolution.</title>
        <authorList>
            <person name="Mudd A.B."/>
        </authorList>
    </citation>
    <scope>NUCLEOTIDE SEQUENCE</scope>
    <source>
        <strain evidence="5">237g6f4</strain>
        <tissue evidence="5">Blood</tissue>
    </source>
</reference>
<evidence type="ECO:0000313" key="6">
    <source>
        <dbReference type="Proteomes" id="UP000824782"/>
    </source>
</evidence>
<dbReference type="PANTHER" id="PTHR20914">
    <property type="entry name" value="LY6/PLAUR DOMAIN-CONTAINING PROTEIN 8"/>
    <property type="match status" value="1"/>
</dbReference>
<keyword evidence="3" id="KW-0472">Membrane</keyword>
<evidence type="ECO:0000256" key="3">
    <source>
        <dbReference type="SAM" id="Phobius"/>
    </source>
</evidence>
<proteinExistence type="predicted"/>
<feature type="signal peptide" evidence="4">
    <location>
        <begin position="1"/>
        <end position="20"/>
    </location>
</feature>
<dbReference type="SUPFAM" id="SSF57302">
    <property type="entry name" value="Snake toxin-like"/>
    <property type="match status" value="2"/>
</dbReference>
<evidence type="ECO:0000256" key="4">
    <source>
        <dbReference type="SAM" id="SignalP"/>
    </source>
</evidence>
<sequence>MTSILRLLFFLSTFLDRGLGLSCIECGSSSSPCSGTSVTCPSDFVCASTLAETTIGRATYNTFIRTCESIRTCNMKGNFATHESKYRFATTCCSTDDCTPPDPTLIPSNNVPNGRVCPVCESLNSTACDSHQTLTCTGNENKCVLFTTVTGDSSSSAIMGCATQSYCDQGNYSLSDGRITTAINVICSDGGASLQKIILALPIVCLLLLGWLLFHVLRRVKQLRASRTAYI</sequence>
<dbReference type="GO" id="GO:0005576">
    <property type="term" value="C:extracellular region"/>
    <property type="evidence" value="ECO:0007669"/>
    <property type="project" value="UniProtKB-SubCell"/>
</dbReference>
<dbReference type="CDD" id="cd23572">
    <property type="entry name" value="TFP_LU_ECD_PINLYP_rpt2"/>
    <property type="match status" value="1"/>
</dbReference>
<feature type="transmembrane region" description="Helical" evidence="3">
    <location>
        <begin position="197"/>
        <end position="217"/>
    </location>
</feature>